<sequence length="238" mass="26926">IIDAYPWTFCQIQYNFLDEKNQAGTEGLEYAASKGLGIIVMEPLRGGKLTTLMPSEIKTIWEEAEVNHTPAEWALRWVWNHPEITVVLSGMNEESHIEENLRTADEAYPNSMTEKELQLISRVEQKYRTLMNTGCTGCRYCMPCTSGVDIPTCFEVYDNLYLSGNENEGKLMYAAKAGGIIRGDIPGYASRCIQCKECLEKCPQHLNIPELLKIVADKFEGPDLETWKAAAKQTFRVE</sequence>
<evidence type="ECO:0000259" key="1">
    <source>
        <dbReference type="PROSITE" id="PS51379"/>
    </source>
</evidence>
<comment type="caution">
    <text evidence="2">The sequence shown here is derived from an EMBL/GenBank/DDBJ whole genome shotgun (WGS) entry which is preliminary data.</text>
</comment>
<dbReference type="EMBL" id="JJQX01000177">
    <property type="protein sequence ID" value="KKH91762.1"/>
    <property type="molecule type" value="Genomic_DNA"/>
</dbReference>
<dbReference type="InterPro" id="IPR036812">
    <property type="entry name" value="NAD(P)_OxRdtase_dom_sf"/>
</dbReference>
<dbReference type="PATRIC" id="fig|2209.91.peg.658"/>
<dbReference type="Proteomes" id="UP000034668">
    <property type="component" value="Unassembled WGS sequence"/>
</dbReference>
<dbReference type="PANTHER" id="PTHR43312">
    <property type="entry name" value="D-THREO-ALDOSE 1-DEHYDROGENASE"/>
    <property type="match status" value="1"/>
</dbReference>
<dbReference type="SUPFAM" id="SSF46548">
    <property type="entry name" value="alpha-helical ferredoxin"/>
    <property type="match status" value="1"/>
</dbReference>
<protein>
    <submittedName>
        <fullName evidence="2">Aldo/keto reductase</fullName>
    </submittedName>
</protein>
<dbReference type="InterPro" id="IPR053135">
    <property type="entry name" value="AKR2_Oxidoreductase"/>
</dbReference>
<dbReference type="PROSITE" id="PS00198">
    <property type="entry name" value="4FE4S_FER_1"/>
    <property type="match status" value="1"/>
</dbReference>
<gene>
    <name evidence="2" type="ORF">DU79_03070</name>
</gene>
<dbReference type="Pfam" id="PF13187">
    <property type="entry name" value="Fer4_9"/>
    <property type="match status" value="1"/>
</dbReference>
<dbReference type="GO" id="GO:0016491">
    <property type="term" value="F:oxidoreductase activity"/>
    <property type="evidence" value="ECO:0007669"/>
    <property type="project" value="UniProtKB-ARBA"/>
</dbReference>
<dbReference type="InterPro" id="IPR023210">
    <property type="entry name" value="NADP_OxRdtase_dom"/>
</dbReference>
<dbReference type="PROSITE" id="PS51379">
    <property type="entry name" value="4FE4S_FER_2"/>
    <property type="match status" value="1"/>
</dbReference>
<evidence type="ECO:0000313" key="2">
    <source>
        <dbReference type="EMBL" id="KKH91762.1"/>
    </source>
</evidence>
<dbReference type="RefSeq" id="WP_048049719.1">
    <property type="nucleotide sequence ID" value="NZ_JBLVWA010000037.1"/>
</dbReference>
<organism evidence="2 3">
    <name type="scientific">Methanosarcina mazei</name>
    <name type="common">Methanosarcina frisia</name>
    <dbReference type="NCBI Taxonomy" id="2209"/>
    <lineage>
        <taxon>Archaea</taxon>
        <taxon>Methanobacteriati</taxon>
        <taxon>Methanobacteriota</taxon>
        <taxon>Stenosarchaea group</taxon>
        <taxon>Methanomicrobia</taxon>
        <taxon>Methanosarcinales</taxon>
        <taxon>Methanosarcinaceae</taxon>
        <taxon>Methanosarcina</taxon>
    </lineage>
</organism>
<proteinExistence type="predicted"/>
<dbReference type="InterPro" id="IPR017896">
    <property type="entry name" value="4Fe4S_Fe-S-bd"/>
</dbReference>
<dbReference type="InterPro" id="IPR017900">
    <property type="entry name" value="4Fe4S_Fe_S_CS"/>
</dbReference>
<accession>A0A0F8RVZ9</accession>
<name>A0A0F8RVZ9_METMZ</name>
<dbReference type="Pfam" id="PF00248">
    <property type="entry name" value="Aldo_ket_red"/>
    <property type="match status" value="1"/>
</dbReference>
<dbReference type="AlphaFoldDB" id="A0A0F8RVZ9"/>
<dbReference type="PANTHER" id="PTHR43312:SF2">
    <property type="entry name" value="OXIDOREDUCTASE"/>
    <property type="match status" value="1"/>
</dbReference>
<reference evidence="2 3" key="1">
    <citation type="journal article" date="2015" name="ISME J.">
        <title>Genomic and phenotypic differentiation among Methanosarcina mazei populations from Columbia River sediment.</title>
        <authorList>
            <person name="Youngblut N.D."/>
            <person name="Wirth J.S."/>
            <person name="Henriksen J.R."/>
            <person name="Smith M."/>
            <person name="Simon H."/>
            <person name="Metcalf W.W."/>
            <person name="Whitaker R.J."/>
        </authorList>
    </citation>
    <scope>NUCLEOTIDE SEQUENCE [LARGE SCALE GENOMIC DNA]</scope>
    <source>
        <strain evidence="2 3">1.H.M.2.4</strain>
    </source>
</reference>
<evidence type="ECO:0000313" key="3">
    <source>
        <dbReference type="Proteomes" id="UP000034668"/>
    </source>
</evidence>
<feature type="non-terminal residue" evidence="2">
    <location>
        <position position="1"/>
    </location>
</feature>
<dbReference type="Gene3D" id="3.20.20.100">
    <property type="entry name" value="NADP-dependent oxidoreductase domain"/>
    <property type="match status" value="1"/>
</dbReference>
<feature type="domain" description="4Fe-4S ferredoxin-type" evidence="1">
    <location>
        <begin position="183"/>
        <end position="211"/>
    </location>
</feature>
<dbReference type="SUPFAM" id="SSF51430">
    <property type="entry name" value="NAD(P)-linked oxidoreductase"/>
    <property type="match status" value="1"/>
</dbReference>